<accession>A0A399RJN2</accession>
<dbReference type="AlphaFoldDB" id="A0A399RJN2"/>
<dbReference type="RefSeq" id="WP_119375526.1">
    <property type="nucleotide sequence ID" value="NZ_QWFX01000006.1"/>
</dbReference>
<proteinExistence type="predicted"/>
<evidence type="ECO:0000259" key="1">
    <source>
        <dbReference type="Pfam" id="PF05406"/>
    </source>
</evidence>
<dbReference type="OrthoDB" id="5508028at2"/>
<protein>
    <submittedName>
        <fullName evidence="2">WGR domain-containing protein</fullName>
    </submittedName>
</protein>
<dbReference type="EMBL" id="QWFX01000006">
    <property type="protein sequence ID" value="RIJ30207.1"/>
    <property type="molecule type" value="Genomic_DNA"/>
</dbReference>
<evidence type="ECO:0000313" key="2">
    <source>
        <dbReference type="EMBL" id="RIJ30207.1"/>
    </source>
</evidence>
<sequence>MIKLYKREPDGAISAYFEVWAEPENRRLIEHWGRLGDKGQTRAHRVKFLRSLERQFDDRLTAPREAGYEELDTSEQSVLVVEYVVDGFGTEDDLEKRQALEDFLNETLGWKGLGHCDGGSIGSDTMEAACFVVDFDLAKAVVIEALEGTAFVDYSRIYKEE</sequence>
<gene>
    <name evidence="2" type="ORF">D1223_06045</name>
</gene>
<dbReference type="InterPro" id="IPR008893">
    <property type="entry name" value="WGR_domain"/>
</dbReference>
<name>A0A399RJN2_9PROT</name>
<comment type="caution">
    <text evidence="2">The sequence shown here is derived from an EMBL/GenBank/DDBJ whole genome shotgun (WGS) entry which is preliminary data.</text>
</comment>
<organism evidence="2 3">
    <name type="scientific">Henriciella mobilis</name>
    <dbReference type="NCBI Taxonomy" id="2305467"/>
    <lineage>
        <taxon>Bacteria</taxon>
        <taxon>Pseudomonadati</taxon>
        <taxon>Pseudomonadota</taxon>
        <taxon>Alphaproteobacteria</taxon>
        <taxon>Hyphomonadales</taxon>
        <taxon>Hyphomonadaceae</taxon>
        <taxon>Henriciella</taxon>
    </lineage>
</organism>
<dbReference type="Proteomes" id="UP000266385">
    <property type="component" value="Unassembled WGS sequence"/>
</dbReference>
<keyword evidence="3" id="KW-1185">Reference proteome</keyword>
<feature type="domain" description="WGR" evidence="1">
    <location>
        <begin position="24"/>
        <end position="72"/>
    </location>
</feature>
<evidence type="ECO:0000313" key="3">
    <source>
        <dbReference type="Proteomes" id="UP000266385"/>
    </source>
</evidence>
<dbReference type="Pfam" id="PF05406">
    <property type="entry name" value="WGR"/>
    <property type="match status" value="1"/>
</dbReference>
<reference evidence="2 3" key="1">
    <citation type="submission" date="2018-08" db="EMBL/GenBank/DDBJ databases">
        <title>Henriciella mobilis sp. nov., isolated from seawater.</title>
        <authorList>
            <person name="Cheng H."/>
            <person name="Wu Y.-H."/>
            <person name="Xu X.-W."/>
            <person name="Guo L.-L."/>
        </authorList>
    </citation>
    <scope>NUCLEOTIDE SEQUENCE [LARGE SCALE GENOMIC DNA]</scope>
    <source>
        <strain evidence="2 3">JN25</strain>
    </source>
</reference>